<accession>X0GYX6</accession>
<name>X0GYX6_FUSOX</name>
<dbReference type="Proteomes" id="UP000030676">
    <property type="component" value="Unassembled WGS sequence"/>
</dbReference>
<organism evidence="1">
    <name type="scientific">Fusarium oxysporum f. sp. conglutinans race 2 54008</name>
    <dbReference type="NCBI Taxonomy" id="1089457"/>
    <lineage>
        <taxon>Eukaryota</taxon>
        <taxon>Fungi</taxon>
        <taxon>Dikarya</taxon>
        <taxon>Ascomycota</taxon>
        <taxon>Pezizomycotina</taxon>
        <taxon>Sordariomycetes</taxon>
        <taxon>Hypocreomycetidae</taxon>
        <taxon>Hypocreales</taxon>
        <taxon>Nectriaceae</taxon>
        <taxon>Fusarium</taxon>
        <taxon>Fusarium oxysporum species complex</taxon>
    </lineage>
</organism>
<evidence type="ECO:0000313" key="1">
    <source>
        <dbReference type="EMBL" id="EXL65031.1"/>
    </source>
</evidence>
<reference evidence="1" key="2">
    <citation type="submission" date="2012-05" db="EMBL/GenBank/DDBJ databases">
        <title>The Genome Annotation of Fusarium oxysporum PHW808.</title>
        <authorList>
            <consortium name="The Broad Institute Genomics Platform"/>
            <person name="Ma L.-J."/>
            <person name="Corby-Kistler H."/>
            <person name="Broz K."/>
            <person name="Gale L.R."/>
            <person name="Jonkers W."/>
            <person name="O'Donnell K."/>
            <person name="Ploetz R."/>
            <person name="Steinberg C."/>
            <person name="Schwartz D.C."/>
            <person name="VanEtten H."/>
            <person name="Zhou S."/>
            <person name="Young S.K."/>
            <person name="Zeng Q."/>
            <person name="Gargeya S."/>
            <person name="Fitzgerald M."/>
            <person name="Abouelleil A."/>
            <person name="Alvarado L."/>
            <person name="Chapman S.B."/>
            <person name="Gainer-Dewar J."/>
            <person name="Goldberg J."/>
            <person name="Griggs A."/>
            <person name="Gujja S."/>
            <person name="Hansen M."/>
            <person name="Howarth C."/>
            <person name="Imamovic A."/>
            <person name="Ireland A."/>
            <person name="Larimer J."/>
            <person name="McCowan C."/>
            <person name="Murphy C."/>
            <person name="Pearson M."/>
            <person name="Poon T.W."/>
            <person name="Priest M."/>
            <person name="Roberts A."/>
            <person name="Saif S."/>
            <person name="Shea T."/>
            <person name="Sykes S."/>
            <person name="Wortman J."/>
            <person name="Nusbaum C."/>
            <person name="Birren B."/>
        </authorList>
    </citation>
    <scope>NUCLEOTIDE SEQUENCE</scope>
    <source>
        <strain evidence="1">54008</strain>
    </source>
</reference>
<dbReference type="HOGENOM" id="CLU_3392400_0_0_1"/>
<sequence>MQAAAKGLNEFPFPPAWIYPSDKAIRAEGSYN</sequence>
<proteinExistence type="predicted"/>
<dbReference type="EMBL" id="JH659213">
    <property type="protein sequence ID" value="EXL65031.1"/>
    <property type="molecule type" value="Genomic_DNA"/>
</dbReference>
<dbReference type="AlphaFoldDB" id="X0GYX6"/>
<reference evidence="1" key="1">
    <citation type="submission" date="2011-11" db="EMBL/GenBank/DDBJ databases">
        <title>The Genome Sequence of Fusarium oxysporum PHW808.</title>
        <authorList>
            <consortium name="The Broad Institute Genome Sequencing Platform"/>
            <person name="Ma L.-J."/>
            <person name="Gale L.R."/>
            <person name="Schwartz D.C."/>
            <person name="Zhou S."/>
            <person name="Corby-Kistler H."/>
            <person name="Young S.K."/>
            <person name="Zeng Q."/>
            <person name="Gargeya S."/>
            <person name="Fitzgerald M."/>
            <person name="Haas B."/>
            <person name="Abouelleil A."/>
            <person name="Alvarado L."/>
            <person name="Arachchi H.M."/>
            <person name="Berlin A."/>
            <person name="Brown A."/>
            <person name="Chapman S.B."/>
            <person name="Chen Z."/>
            <person name="Dunbar C."/>
            <person name="Freedman E."/>
            <person name="Gearin G."/>
            <person name="Goldberg J."/>
            <person name="Griggs A."/>
            <person name="Gujja S."/>
            <person name="Heiman D."/>
            <person name="Howarth C."/>
            <person name="Larson L."/>
            <person name="Lui A."/>
            <person name="MacDonald P.J.P."/>
            <person name="Montmayeur A."/>
            <person name="Murphy C."/>
            <person name="Neiman D."/>
            <person name="Pearson M."/>
            <person name="Priest M."/>
            <person name="Roberts A."/>
            <person name="Saif S."/>
            <person name="Shea T."/>
            <person name="Shenoy N."/>
            <person name="Sisk P."/>
            <person name="Stolte C."/>
            <person name="Sykes S."/>
            <person name="Wortman J."/>
            <person name="Nusbaum C."/>
            <person name="Birren B."/>
        </authorList>
    </citation>
    <scope>NUCLEOTIDE SEQUENCE [LARGE SCALE GENOMIC DNA]</scope>
    <source>
        <strain evidence="1">54008</strain>
    </source>
</reference>
<gene>
    <name evidence="1" type="ORF">FOPG_18726</name>
</gene>
<protein>
    <submittedName>
        <fullName evidence="1">Uncharacterized protein</fullName>
    </submittedName>
</protein>